<name>A0A2P2QLI2_RHIMU</name>
<protein>
    <submittedName>
        <fullName evidence="2">Uncharacterized protein</fullName>
    </submittedName>
</protein>
<reference evidence="2" key="1">
    <citation type="submission" date="2018-02" db="EMBL/GenBank/DDBJ databases">
        <title>Rhizophora mucronata_Transcriptome.</title>
        <authorList>
            <person name="Meera S.P."/>
            <person name="Sreeshan A."/>
            <person name="Augustine A."/>
        </authorList>
    </citation>
    <scope>NUCLEOTIDE SEQUENCE</scope>
    <source>
        <tissue evidence="2">Leaf</tissue>
    </source>
</reference>
<keyword evidence="1" id="KW-0812">Transmembrane</keyword>
<proteinExistence type="predicted"/>
<evidence type="ECO:0000313" key="2">
    <source>
        <dbReference type="EMBL" id="MBX67836.1"/>
    </source>
</evidence>
<feature type="transmembrane region" description="Helical" evidence="1">
    <location>
        <begin position="15"/>
        <end position="37"/>
    </location>
</feature>
<evidence type="ECO:0000256" key="1">
    <source>
        <dbReference type="SAM" id="Phobius"/>
    </source>
</evidence>
<keyword evidence="1" id="KW-0472">Membrane</keyword>
<dbReference type="EMBL" id="GGEC01087352">
    <property type="protein sequence ID" value="MBX67836.1"/>
    <property type="molecule type" value="Transcribed_RNA"/>
</dbReference>
<dbReference type="AlphaFoldDB" id="A0A2P2QLI2"/>
<accession>A0A2P2QLI2</accession>
<sequence length="59" mass="6619">MTSCIQFCHSLSTGVLIILLIGCLFSLYLSLPFLLLFSCKILDRYMVLQGSAWVTMNLS</sequence>
<keyword evidence="1" id="KW-1133">Transmembrane helix</keyword>
<organism evidence="2">
    <name type="scientific">Rhizophora mucronata</name>
    <name type="common">Asiatic mangrove</name>
    <dbReference type="NCBI Taxonomy" id="61149"/>
    <lineage>
        <taxon>Eukaryota</taxon>
        <taxon>Viridiplantae</taxon>
        <taxon>Streptophyta</taxon>
        <taxon>Embryophyta</taxon>
        <taxon>Tracheophyta</taxon>
        <taxon>Spermatophyta</taxon>
        <taxon>Magnoliopsida</taxon>
        <taxon>eudicotyledons</taxon>
        <taxon>Gunneridae</taxon>
        <taxon>Pentapetalae</taxon>
        <taxon>rosids</taxon>
        <taxon>fabids</taxon>
        <taxon>Malpighiales</taxon>
        <taxon>Rhizophoraceae</taxon>
        <taxon>Rhizophora</taxon>
    </lineage>
</organism>